<dbReference type="AlphaFoldDB" id="D7L5X3"/>
<gene>
    <name evidence="1" type="ORF">ARALYDRAFT_899866</name>
</gene>
<accession>D7L5X3</accession>
<keyword evidence="2" id="KW-1185">Reference proteome</keyword>
<name>D7L5X3_ARALL</name>
<evidence type="ECO:0000313" key="1">
    <source>
        <dbReference type="EMBL" id="EFH62265.1"/>
    </source>
</evidence>
<dbReference type="Gramene" id="scaffold_303836.1">
    <property type="protein sequence ID" value="scaffold_303836.1"/>
    <property type="gene ID" value="scaffold_303836.1"/>
</dbReference>
<proteinExistence type="predicted"/>
<organism evidence="2">
    <name type="scientific">Arabidopsis lyrata subsp. lyrata</name>
    <name type="common">Lyre-leaved rock-cress</name>
    <dbReference type="NCBI Taxonomy" id="81972"/>
    <lineage>
        <taxon>Eukaryota</taxon>
        <taxon>Viridiplantae</taxon>
        <taxon>Streptophyta</taxon>
        <taxon>Embryophyta</taxon>
        <taxon>Tracheophyta</taxon>
        <taxon>Spermatophyta</taxon>
        <taxon>Magnoliopsida</taxon>
        <taxon>eudicotyledons</taxon>
        <taxon>Gunneridae</taxon>
        <taxon>Pentapetalae</taxon>
        <taxon>rosids</taxon>
        <taxon>malvids</taxon>
        <taxon>Brassicales</taxon>
        <taxon>Brassicaceae</taxon>
        <taxon>Camelineae</taxon>
        <taxon>Arabidopsis</taxon>
    </lineage>
</organism>
<sequence>MPQRRRLRGGGNIRRFFYMATLLVNLQLLATSYLQAHSVYHLLKSAWHKWLSPRTCSHKWLNLHSALLEQPQWWSYEGFLRL</sequence>
<dbReference type="HOGENOM" id="CLU_2561394_0_0_1"/>
<dbReference type="Proteomes" id="UP000008694">
    <property type="component" value="Unassembled WGS sequence"/>
</dbReference>
<dbReference type="EMBL" id="GL348715">
    <property type="protein sequence ID" value="EFH62265.1"/>
    <property type="molecule type" value="Genomic_DNA"/>
</dbReference>
<reference evidence="2" key="1">
    <citation type="journal article" date="2011" name="Nat. Genet.">
        <title>The Arabidopsis lyrata genome sequence and the basis of rapid genome size change.</title>
        <authorList>
            <person name="Hu T.T."/>
            <person name="Pattyn P."/>
            <person name="Bakker E.G."/>
            <person name="Cao J."/>
            <person name="Cheng J.-F."/>
            <person name="Clark R.M."/>
            <person name="Fahlgren N."/>
            <person name="Fawcett J.A."/>
            <person name="Grimwood J."/>
            <person name="Gundlach H."/>
            <person name="Haberer G."/>
            <person name="Hollister J.D."/>
            <person name="Ossowski S."/>
            <person name="Ottilar R.P."/>
            <person name="Salamov A.A."/>
            <person name="Schneeberger K."/>
            <person name="Spannagl M."/>
            <person name="Wang X."/>
            <person name="Yang L."/>
            <person name="Nasrallah M.E."/>
            <person name="Bergelson J."/>
            <person name="Carrington J.C."/>
            <person name="Gaut B.S."/>
            <person name="Schmutz J."/>
            <person name="Mayer K.F.X."/>
            <person name="Van de Peer Y."/>
            <person name="Grigoriev I.V."/>
            <person name="Nordborg M."/>
            <person name="Weigel D."/>
            <person name="Guo Y.-L."/>
        </authorList>
    </citation>
    <scope>NUCLEOTIDE SEQUENCE [LARGE SCALE GENOMIC DNA]</scope>
    <source>
        <strain evidence="2">cv. MN47</strain>
    </source>
</reference>
<protein>
    <submittedName>
        <fullName evidence="1">Predicted protein</fullName>
    </submittedName>
</protein>
<evidence type="ECO:0000313" key="2">
    <source>
        <dbReference type="Proteomes" id="UP000008694"/>
    </source>
</evidence>